<dbReference type="InterPro" id="IPR036047">
    <property type="entry name" value="F-box-like_dom_sf"/>
</dbReference>
<feature type="region of interest" description="Disordered" evidence="1">
    <location>
        <begin position="1"/>
        <end position="31"/>
    </location>
</feature>
<feature type="compositionally biased region" description="Basic and acidic residues" evidence="1">
    <location>
        <begin position="1"/>
        <end position="17"/>
    </location>
</feature>
<dbReference type="RefSeq" id="XP_010918843.2">
    <property type="nucleotide sequence ID" value="XM_010920541.3"/>
</dbReference>
<dbReference type="PANTHER" id="PTHR48218">
    <property type="entry name" value="F-BOX DOMAIN CONTAINING PROTEIN"/>
    <property type="match status" value="1"/>
</dbReference>
<keyword evidence="2" id="KW-1185">Reference proteome</keyword>
<name>A0A6I9R1B1_ELAGV</name>
<feature type="compositionally biased region" description="Basic residues" evidence="1">
    <location>
        <begin position="18"/>
        <end position="28"/>
    </location>
</feature>
<accession>A0A6I9R1B1</accession>
<dbReference type="OrthoDB" id="3219396at2759"/>
<evidence type="ECO:0000256" key="1">
    <source>
        <dbReference type="SAM" id="MobiDB-lite"/>
    </source>
</evidence>
<organism evidence="2 3">
    <name type="scientific">Elaeis guineensis var. tenera</name>
    <name type="common">Oil palm</name>
    <dbReference type="NCBI Taxonomy" id="51953"/>
    <lineage>
        <taxon>Eukaryota</taxon>
        <taxon>Viridiplantae</taxon>
        <taxon>Streptophyta</taxon>
        <taxon>Embryophyta</taxon>
        <taxon>Tracheophyta</taxon>
        <taxon>Spermatophyta</taxon>
        <taxon>Magnoliopsida</taxon>
        <taxon>Liliopsida</taxon>
        <taxon>Arecaceae</taxon>
        <taxon>Arecoideae</taxon>
        <taxon>Cocoseae</taxon>
        <taxon>Elaeidinae</taxon>
        <taxon>Elaeis</taxon>
    </lineage>
</organism>
<dbReference type="PANTHER" id="PTHR48218:SF3">
    <property type="entry name" value="OS07G0170800 PROTEIN"/>
    <property type="match status" value="1"/>
</dbReference>
<proteinExistence type="predicted"/>
<evidence type="ECO:0000313" key="2">
    <source>
        <dbReference type="Proteomes" id="UP000504607"/>
    </source>
</evidence>
<dbReference type="InParanoid" id="A0A6I9R1B1"/>
<dbReference type="SUPFAM" id="SSF81383">
    <property type="entry name" value="F-box domain"/>
    <property type="match status" value="1"/>
</dbReference>
<dbReference type="Gene3D" id="1.20.1280.50">
    <property type="match status" value="1"/>
</dbReference>
<protein>
    <submittedName>
        <fullName evidence="3">Uncharacterized protein LOC105043123 isoform X1</fullName>
    </submittedName>
</protein>
<dbReference type="KEGG" id="egu:105043123"/>
<gene>
    <name evidence="3" type="primary">LOC105043123</name>
</gene>
<reference evidence="3" key="1">
    <citation type="submission" date="2025-08" db="UniProtKB">
        <authorList>
            <consortium name="RefSeq"/>
        </authorList>
    </citation>
    <scope>IDENTIFICATION</scope>
</reference>
<dbReference type="GeneID" id="105043123"/>
<evidence type="ECO:0000313" key="3">
    <source>
        <dbReference type="RefSeq" id="XP_010918843.2"/>
    </source>
</evidence>
<dbReference type="AlphaFoldDB" id="A0A6I9R1B1"/>
<dbReference type="Proteomes" id="UP000504607">
    <property type="component" value="Chromosome 4"/>
</dbReference>
<sequence length="258" mass="29600">MAETERRGEGRNEQAERRTKKRSRRRREGGKEVVVAAAAVGEEGKGASTDPLVVLGPDIMTKMLEFLDARSVARSIVVSPRWHEIATSDRLWAAKCEELWKGKAHIPHMSKGRGLSRLAAYSLSIMDGKRTRIMKEDLCSHVWEFRFKKTAPEYWRNLDPSWKGTGPPMRRYFHPNGSQTADPNDKVWGGHECTFSIITSYIGKGQIRNHYVRINRWPPMTVSRREDWSWEMANHLYCYNSVPDAEKEGGTGPLFPVW</sequence>